<proteinExistence type="inferred from homology"/>
<dbReference type="GO" id="GO:0006427">
    <property type="term" value="P:histidyl-tRNA aminoacylation"/>
    <property type="evidence" value="ECO:0007669"/>
    <property type="project" value="UniProtKB-UniRule"/>
</dbReference>
<dbReference type="NCBIfam" id="TIGR00442">
    <property type="entry name" value="hisS"/>
    <property type="match status" value="1"/>
</dbReference>
<dbReference type="InterPro" id="IPR045864">
    <property type="entry name" value="aa-tRNA-synth_II/BPL/LPL"/>
</dbReference>
<protein>
    <recommendedName>
        <fullName evidence="10">Histidine--tRNA ligase</fullName>
        <ecNumber evidence="10">6.1.1.21</ecNumber>
    </recommendedName>
    <alternativeName>
        <fullName evidence="10">Histidyl-tRNA synthetase</fullName>
        <shortName evidence="10">HisRS</shortName>
    </alternativeName>
</protein>
<keyword evidence="7 10" id="KW-0648">Protein biosynthesis</keyword>
<evidence type="ECO:0000256" key="1">
    <source>
        <dbReference type="ARBA" id="ARBA00008226"/>
    </source>
</evidence>
<dbReference type="Gene3D" id="3.30.930.10">
    <property type="entry name" value="Bira Bifunctional Protein, Domain 2"/>
    <property type="match status" value="1"/>
</dbReference>
<keyword evidence="6 10" id="KW-0067">ATP-binding</keyword>
<evidence type="ECO:0000256" key="9">
    <source>
        <dbReference type="ARBA" id="ARBA00047639"/>
    </source>
</evidence>
<evidence type="ECO:0000256" key="12">
    <source>
        <dbReference type="SAM" id="MobiDB-lite"/>
    </source>
</evidence>
<organism evidence="14 15">
    <name type="scientific">Sulfitobacter noctilucicola</name>
    <dbReference type="NCBI Taxonomy" id="1342301"/>
    <lineage>
        <taxon>Bacteria</taxon>
        <taxon>Pseudomonadati</taxon>
        <taxon>Pseudomonadota</taxon>
        <taxon>Alphaproteobacteria</taxon>
        <taxon>Rhodobacterales</taxon>
        <taxon>Roseobacteraceae</taxon>
        <taxon>Sulfitobacter</taxon>
    </lineage>
</organism>
<keyword evidence="4 10" id="KW-0436">Ligase</keyword>
<comment type="caution">
    <text evidence="14">The sequence shown here is derived from an EMBL/GenBank/DDBJ whole genome shotgun (WGS) entry which is preliminary data.</text>
</comment>
<evidence type="ECO:0000256" key="8">
    <source>
        <dbReference type="ARBA" id="ARBA00023146"/>
    </source>
</evidence>
<comment type="subunit">
    <text evidence="2 10">Homodimer.</text>
</comment>
<comment type="subcellular location">
    <subcellularLocation>
        <location evidence="10">Cytoplasm</location>
    </subcellularLocation>
</comment>
<evidence type="ECO:0000256" key="3">
    <source>
        <dbReference type="ARBA" id="ARBA00022490"/>
    </source>
</evidence>
<dbReference type="Pfam" id="PF03129">
    <property type="entry name" value="HGTP_anticodon"/>
    <property type="match status" value="1"/>
</dbReference>
<dbReference type="PROSITE" id="PS50862">
    <property type="entry name" value="AA_TRNA_LIGASE_II"/>
    <property type="match status" value="1"/>
</dbReference>
<dbReference type="InterPro" id="IPR041715">
    <property type="entry name" value="HisRS-like_core"/>
</dbReference>
<dbReference type="Proteomes" id="UP000565745">
    <property type="component" value="Unassembled WGS sequence"/>
</dbReference>
<dbReference type="GO" id="GO:0005524">
    <property type="term" value="F:ATP binding"/>
    <property type="evidence" value="ECO:0007669"/>
    <property type="project" value="UniProtKB-UniRule"/>
</dbReference>
<dbReference type="EC" id="6.1.1.21" evidence="10"/>
<sequence length="498" mass="54332">MAKPKKTPRPKAQTPKGFRDYFGPEVTHRTQMLRKIAAVYDRYGFDALESSGVETVEALGKFLPDVDRPNEGVFAWQEDADADKPGDWLALRYDLTAPLARVYAQHQNDLPKPYRRYAMGPVWRNEKPGPGRFRQFYQCDADTVGASSVAADAEICAMLADCLEEVGIDRGDYVVRVNNRKVLNGVMEVAGLAGDDKEAERGIVLRAIDKLDRLGTDGVRALLGEGRKDESGDFTKGAGLDNTQADVVMGFMQAKRDSGAQTVARLRELVADSKIGTEGVDELETIADLLGAGGYGADRIEIDPSVVRGLGYYTGPVYEAELTFEIKDDKGRPRNFGSVAGGGRYDDLVKRFTGQEVPATGVSIGVDRLLAALDAKGRLDKTAHGPVVVTVMDKDRMADYQKMVADLRSAGIRAEVYLGNPKNFGNQLKYADRRGSPVAVIAGGDEFDKGVVQIKDLILGAKIAENATLEEWQARENQYEVARDDLVTEVAKIINGTS</sequence>
<feature type="binding site" evidence="11">
    <location>
        <position position="138"/>
    </location>
    <ligand>
        <name>L-histidine</name>
        <dbReference type="ChEBI" id="CHEBI:57595"/>
    </ligand>
</feature>
<comment type="catalytic activity">
    <reaction evidence="9 10">
        <text>tRNA(His) + L-histidine + ATP = L-histidyl-tRNA(His) + AMP + diphosphate + H(+)</text>
        <dbReference type="Rhea" id="RHEA:17313"/>
        <dbReference type="Rhea" id="RHEA-COMP:9665"/>
        <dbReference type="Rhea" id="RHEA-COMP:9689"/>
        <dbReference type="ChEBI" id="CHEBI:15378"/>
        <dbReference type="ChEBI" id="CHEBI:30616"/>
        <dbReference type="ChEBI" id="CHEBI:33019"/>
        <dbReference type="ChEBI" id="CHEBI:57595"/>
        <dbReference type="ChEBI" id="CHEBI:78442"/>
        <dbReference type="ChEBI" id="CHEBI:78527"/>
        <dbReference type="ChEBI" id="CHEBI:456215"/>
        <dbReference type="EC" id="6.1.1.21"/>
    </reaction>
</comment>
<keyword evidence="5 10" id="KW-0547">Nucleotide-binding</keyword>
<dbReference type="HAMAP" id="MF_00127">
    <property type="entry name" value="His_tRNA_synth"/>
    <property type="match status" value="1"/>
</dbReference>
<dbReference type="AlphaFoldDB" id="A0A7W6Q6I8"/>
<dbReference type="Pfam" id="PF13393">
    <property type="entry name" value="tRNA-synt_His"/>
    <property type="match status" value="1"/>
</dbReference>
<evidence type="ECO:0000256" key="4">
    <source>
        <dbReference type="ARBA" id="ARBA00022598"/>
    </source>
</evidence>
<evidence type="ECO:0000313" key="14">
    <source>
        <dbReference type="EMBL" id="MBB4174850.1"/>
    </source>
</evidence>
<accession>A0A7W6Q6I8</accession>
<reference evidence="14 15" key="1">
    <citation type="submission" date="2020-08" db="EMBL/GenBank/DDBJ databases">
        <title>Genomic Encyclopedia of Type Strains, Phase IV (KMG-IV): sequencing the most valuable type-strain genomes for metagenomic binning, comparative biology and taxonomic classification.</title>
        <authorList>
            <person name="Goeker M."/>
        </authorList>
    </citation>
    <scope>NUCLEOTIDE SEQUENCE [LARGE SCALE GENOMIC DNA]</scope>
    <source>
        <strain evidence="14 15">DSM 101015</strain>
    </source>
</reference>
<dbReference type="GO" id="GO:0005737">
    <property type="term" value="C:cytoplasm"/>
    <property type="evidence" value="ECO:0007669"/>
    <property type="project" value="UniProtKB-SubCell"/>
</dbReference>
<keyword evidence="15" id="KW-1185">Reference proteome</keyword>
<evidence type="ECO:0000256" key="5">
    <source>
        <dbReference type="ARBA" id="ARBA00022741"/>
    </source>
</evidence>
<dbReference type="SUPFAM" id="SSF52954">
    <property type="entry name" value="Class II aaRS ABD-related"/>
    <property type="match status" value="1"/>
</dbReference>
<feature type="binding site" evidence="11">
    <location>
        <begin position="312"/>
        <end position="313"/>
    </location>
    <ligand>
        <name>L-histidine</name>
        <dbReference type="ChEBI" id="CHEBI:57595"/>
    </ligand>
</feature>
<comment type="similarity">
    <text evidence="1 10">Belongs to the class-II aminoacyl-tRNA synthetase family.</text>
</comment>
<dbReference type="PANTHER" id="PTHR11476">
    <property type="entry name" value="HISTIDYL-TRNA SYNTHETASE"/>
    <property type="match status" value="1"/>
</dbReference>
<evidence type="ECO:0000256" key="11">
    <source>
        <dbReference type="PIRSR" id="PIRSR001549-1"/>
    </source>
</evidence>
<feature type="region of interest" description="Disordered" evidence="12">
    <location>
        <begin position="1"/>
        <end position="20"/>
    </location>
</feature>
<keyword evidence="8 10" id="KW-0030">Aminoacyl-tRNA synthetase</keyword>
<feature type="binding site" evidence="11">
    <location>
        <position position="308"/>
    </location>
    <ligand>
        <name>L-histidine</name>
        <dbReference type="ChEBI" id="CHEBI:57595"/>
    </ligand>
</feature>
<feature type="binding site" evidence="11">
    <location>
        <position position="124"/>
    </location>
    <ligand>
        <name>L-histidine</name>
        <dbReference type="ChEBI" id="CHEBI:57595"/>
    </ligand>
</feature>
<dbReference type="SUPFAM" id="SSF55681">
    <property type="entry name" value="Class II aaRS and biotin synthetases"/>
    <property type="match status" value="1"/>
</dbReference>
<dbReference type="PANTHER" id="PTHR11476:SF7">
    <property type="entry name" value="HISTIDINE--TRNA LIGASE"/>
    <property type="match status" value="1"/>
</dbReference>
<keyword evidence="3 10" id="KW-0963">Cytoplasm</keyword>
<dbReference type="PIRSF" id="PIRSF001549">
    <property type="entry name" value="His-tRNA_synth"/>
    <property type="match status" value="1"/>
</dbReference>
<evidence type="ECO:0000259" key="13">
    <source>
        <dbReference type="PROSITE" id="PS50862"/>
    </source>
</evidence>
<feature type="binding site" evidence="11">
    <location>
        <begin position="94"/>
        <end position="96"/>
    </location>
    <ligand>
        <name>L-histidine</name>
        <dbReference type="ChEBI" id="CHEBI:57595"/>
    </ligand>
</feature>
<dbReference type="CDD" id="cd00859">
    <property type="entry name" value="HisRS_anticodon"/>
    <property type="match status" value="1"/>
</dbReference>
<dbReference type="InterPro" id="IPR036621">
    <property type="entry name" value="Anticodon-bd_dom_sf"/>
</dbReference>
<feature type="binding site" evidence="11">
    <location>
        <position position="142"/>
    </location>
    <ligand>
        <name>L-histidine</name>
        <dbReference type="ChEBI" id="CHEBI:57595"/>
    </ligand>
</feature>
<evidence type="ECO:0000313" key="15">
    <source>
        <dbReference type="Proteomes" id="UP000565745"/>
    </source>
</evidence>
<feature type="domain" description="Aminoacyl-transfer RNA synthetases class-II family profile" evidence="13">
    <location>
        <begin position="16"/>
        <end position="386"/>
    </location>
</feature>
<dbReference type="InterPro" id="IPR004154">
    <property type="entry name" value="Anticodon-bd"/>
</dbReference>
<dbReference type="InterPro" id="IPR033656">
    <property type="entry name" value="HisRS_anticodon"/>
</dbReference>
<dbReference type="GO" id="GO:0004821">
    <property type="term" value="F:histidine-tRNA ligase activity"/>
    <property type="evidence" value="ECO:0007669"/>
    <property type="project" value="UniProtKB-UniRule"/>
</dbReference>
<dbReference type="RefSeq" id="WP_025056042.1">
    <property type="nucleotide sequence ID" value="NZ_JACIFU010000003.1"/>
</dbReference>
<name>A0A7W6Q6I8_9RHOB</name>
<gene>
    <name evidence="10" type="primary">hisS</name>
    <name evidence="14" type="ORF">GGR93_002638</name>
</gene>
<evidence type="ECO:0000256" key="7">
    <source>
        <dbReference type="ARBA" id="ARBA00022917"/>
    </source>
</evidence>
<dbReference type="EMBL" id="JACIFU010000003">
    <property type="protein sequence ID" value="MBB4174850.1"/>
    <property type="molecule type" value="Genomic_DNA"/>
</dbReference>
<evidence type="ECO:0000256" key="6">
    <source>
        <dbReference type="ARBA" id="ARBA00022840"/>
    </source>
</evidence>
<evidence type="ECO:0000256" key="2">
    <source>
        <dbReference type="ARBA" id="ARBA00011738"/>
    </source>
</evidence>
<dbReference type="Gene3D" id="3.40.50.800">
    <property type="entry name" value="Anticodon-binding domain"/>
    <property type="match status" value="1"/>
</dbReference>
<dbReference type="InterPro" id="IPR006195">
    <property type="entry name" value="aa-tRNA-synth_II"/>
</dbReference>
<dbReference type="OrthoDB" id="9800814at2"/>
<dbReference type="InterPro" id="IPR015807">
    <property type="entry name" value="His-tRNA-ligase"/>
</dbReference>
<dbReference type="InterPro" id="IPR004516">
    <property type="entry name" value="HisRS/HisZ"/>
</dbReference>
<evidence type="ECO:0000256" key="10">
    <source>
        <dbReference type="HAMAP-Rule" id="MF_00127"/>
    </source>
</evidence>
<dbReference type="CDD" id="cd00773">
    <property type="entry name" value="HisRS-like_core"/>
    <property type="match status" value="1"/>
</dbReference>